<proteinExistence type="predicted"/>
<dbReference type="AlphaFoldDB" id="A0A7V0XFA0"/>
<dbReference type="Proteomes" id="UP000885672">
    <property type="component" value="Unassembled WGS sequence"/>
</dbReference>
<dbReference type="EMBL" id="DSBX01000189">
    <property type="protein sequence ID" value="HDQ99604.1"/>
    <property type="molecule type" value="Genomic_DNA"/>
</dbReference>
<evidence type="ECO:0000313" key="1">
    <source>
        <dbReference type="EMBL" id="HDQ99604.1"/>
    </source>
</evidence>
<organism evidence="1">
    <name type="scientific">candidate division WOR-3 bacterium</name>
    <dbReference type="NCBI Taxonomy" id="2052148"/>
    <lineage>
        <taxon>Bacteria</taxon>
        <taxon>Bacteria division WOR-3</taxon>
    </lineage>
</organism>
<name>A0A7V0XFA0_UNCW3</name>
<protein>
    <submittedName>
        <fullName evidence="1">DUF2769 domain-containing protein</fullName>
    </submittedName>
</protein>
<reference evidence="1" key="1">
    <citation type="journal article" date="2020" name="mSystems">
        <title>Genome- and Community-Level Interaction Insights into Carbon Utilization and Element Cycling Functions of Hydrothermarchaeota in Hydrothermal Sediment.</title>
        <authorList>
            <person name="Zhou Z."/>
            <person name="Liu Y."/>
            <person name="Xu W."/>
            <person name="Pan J."/>
            <person name="Luo Z.H."/>
            <person name="Li M."/>
        </authorList>
    </citation>
    <scope>NUCLEOTIDE SEQUENCE [LARGE SCALE GENOMIC DNA]</scope>
    <source>
        <strain evidence="1">SpSt-1182</strain>
    </source>
</reference>
<comment type="caution">
    <text evidence="1">The sequence shown here is derived from an EMBL/GenBank/DDBJ whole genome shotgun (WGS) entry which is preliminary data.</text>
</comment>
<dbReference type="Pfam" id="PF10967">
    <property type="entry name" value="DUF2769"/>
    <property type="match status" value="1"/>
</dbReference>
<dbReference type="InterPro" id="IPR020075">
    <property type="entry name" value="Uncharacterised_AF2234"/>
</dbReference>
<sequence length="81" mass="8831">MTEEEMIADIMAKCICPQCPSWVPEAAEKGEGGYCAVGKSNCIVNEVGCVCPTCPVTLEKGLKWGYYCTRGSAKEMMENEQ</sequence>
<gene>
    <name evidence="1" type="ORF">ENN51_04885</name>
</gene>
<accession>A0A7V0XFA0</accession>